<dbReference type="AlphaFoldDB" id="A0A223ASQ9"/>
<evidence type="ECO:0008006" key="3">
    <source>
        <dbReference type="Google" id="ProtNLM"/>
    </source>
</evidence>
<sequence length="240" mass="27869">MEKLQPSTEWKERYEEVKNLLTSPVNYAKCFDMKEIHGKEVFILDMGEIIFPTGDILVRDPLVWLNRNEKAYLESVPRGKHRIETLVVKLEEDHYRYALSRVKFTESIPIIYYEALKGDENLDDIDGDSIFGFNVDAGLATIVDVETRNAYCDFEDRWYAENPDKNIYDDFFAAIFAKSAKENPLYQRDGGDWINFKIPNSELSIPMIQSGFGDGRYPVYFGYDENGILCDLVVEYIYLA</sequence>
<evidence type="ECO:0000313" key="2">
    <source>
        <dbReference type="Proteomes" id="UP000214689"/>
    </source>
</evidence>
<keyword evidence="2" id="KW-1185">Reference proteome</keyword>
<dbReference type="Proteomes" id="UP000214689">
    <property type="component" value="Chromosome"/>
</dbReference>
<organism evidence="1 2">
    <name type="scientific">Mogibacterium pumilum</name>
    <dbReference type="NCBI Taxonomy" id="86332"/>
    <lineage>
        <taxon>Bacteria</taxon>
        <taxon>Bacillati</taxon>
        <taxon>Bacillota</taxon>
        <taxon>Clostridia</taxon>
        <taxon>Peptostreptococcales</taxon>
        <taxon>Anaerovoracaceae</taxon>
        <taxon>Mogibacterium</taxon>
    </lineage>
</organism>
<evidence type="ECO:0000313" key="1">
    <source>
        <dbReference type="EMBL" id="ASS38002.1"/>
    </source>
</evidence>
<gene>
    <name evidence="1" type="ORF">AXF17_05895</name>
</gene>
<dbReference type="RefSeq" id="WP_094234238.1">
    <property type="nucleotide sequence ID" value="NZ_CP016199.1"/>
</dbReference>
<dbReference type="OrthoDB" id="9789980at2"/>
<dbReference type="EMBL" id="CP016199">
    <property type="protein sequence ID" value="ASS38002.1"/>
    <property type="molecule type" value="Genomic_DNA"/>
</dbReference>
<reference evidence="2" key="1">
    <citation type="submission" date="2016-05" db="EMBL/GenBank/DDBJ databases">
        <authorList>
            <person name="Holder M.E."/>
            <person name="Ajami N.J."/>
            <person name="Petrosino J.F."/>
        </authorList>
    </citation>
    <scope>NUCLEOTIDE SEQUENCE [LARGE SCALE GENOMIC DNA]</scope>
    <source>
        <strain evidence="2">ATCC 700696</strain>
    </source>
</reference>
<name>A0A223ASQ9_9FIRM</name>
<dbReference type="InterPro" id="IPR025335">
    <property type="entry name" value="DUF4241"/>
</dbReference>
<protein>
    <recommendedName>
        <fullName evidence="3">DUF4241 domain-containing protein</fullName>
    </recommendedName>
</protein>
<accession>A0A223ASQ9</accession>
<proteinExistence type="predicted"/>
<dbReference type="Pfam" id="PF14025">
    <property type="entry name" value="DUF4241"/>
    <property type="match status" value="1"/>
</dbReference>